<dbReference type="InterPro" id="IPR000477">
    <property type="entry name" value="RT_dom"/>
</dbReference>
<dbReference type="AlphaFoldDB" id="Q01HC3"/>
<name>Q01HC3_ORYSA</name>
<organism evidence="3">
    <name type="scientific">Oryza sativa</name>
    <name type="common">Rice</name>
    <dbReference type="NCBI Taxonomy" id="4530"/>
    <lineage>
        <taxon>Eukaryota</taxon>
        <taxon>Viridiplantae</taxon>
        <taxon>Streptophyta</taxon>
        <taxon>Embryophyta</taxon>
        <taxon>Tracheophyta</taxon>
        <taxon>Spermatophyta</taxon>
        <taxon>Magnoliopsida</taxon>
        <taxon>Liliopsida</taxon>
        <taxon>Poales</taxon>
        <taxon>Poaceae</taxon>
        <taxon>BOP clade</taxon>
        <taxon>Oryzoideae</taxon>
        <taxon>Oryzeae</taxon>
        <taxon>Oryzinae</taxon>
        <taxon>Oryza</taxon>
    </lineage>
</organism>
<protein>
    <submittedName>
        <fullName evidence="3">OSIGBa0136O08-OSIGBa0153H12.1 protein</fullName>
    </submittedName>
</protein>
<sequence length="1171" mass="130397">MAGQRREETAVPASTSPKIWRQQRWQGGAAQGQHHSFSKFHQGANPGPPIMETSRGLPSKLDRCKTSGHTAQVCKAGLDCYICNKKDSHLATKCPVLKLPKPTCSLFSFGKTEFGFLQISDFGMNVQSPSTAPTALVSIHGGVLSREIVQAELAHRIRPDWKWEAVPHGDNSFLVAFPSFEELKRMDDVEFRLKNHGISMTIIEWKTPDDVIPAYELDEVWIHVSGVPAPWHHYLAFWALGCVIGATQEVDMLTYRRTGVIRMKVFMHSSVVLPITTDVVFGKLGYPITYALENESFRPAKIMEVDQMDHDGDTQEDQDDSSRDGHHDQVHKKARNSENTTPPKEQSSDVTAMQLALTPLVNCQPLPPPRPVIADEKEVMTARSTPRIMTHTCSYKPDGIPSAPEQLRTQTTGSEHLPLLTPRSAAATRTTAVLSPVAHEEVLQEGKINTSSPVPQLTRASGSKAGSSTPRRRSMRSNVENLDGIARGDDDSLLKAMKRTAVRNLDDSFAAREVTAPTNQLHSASRIASFQQGVSLGTSNVSFLLNVLKHIEVDRTKVATKPRENNQSISFVSEVDPFMTSDDEGDDIDGALLTHLVKDISLIDMEDVDQNIVRGKKLDFVALLETRKGEMSKTNLDRLSGGEAAFAGNLKQFKMELSWFLRDVFHDRVVEIWNKPVKGRNAVQRWNNKMSALRRHLRGRRIFFLDQDEGKIEGVEALKTYITNFYKKLFGPPEENSFSLDEHITEDMAQTKKGLRQGDPLSPILFNFIVDMLATLINRAKTQGQVDGLIPHLIDGRLSILQYVDDIVLFMNHDLEKAQNMKLVLLAFEQLSGLKINFHKSELYCFGEALEYRDQYAQLFGCQVGNFPFRYLGIPIHCRKLRNAEWKEVVERFEKKLSSWKGKLLSLGGRLTLINSVLSSLPMYMMSFLAIPSGVLKKLDYLRSRFYWQGDGHKKKYRLAKWDIICRPKDQQGLGIHDLEVITLVTRWLRTWAILHKPGLRDTIAVLFKDLTLRAPLAARETTGIPAQSLGERPAGEIATRIISGNKFTEGWRRAQPRWPSAAAERWQAVGGADGGRSRRRSGGSGARRRSGGYGAEQPRAVAAVIVGSPPSSSPWARLHGAAVRRHRPGVAVAVHRWLEVPADDAPQSLALLLCRGSGSGGGGSVAGLIP</sequence>
<reference evidence="3" key="2">
    <citation type="submission" date="2004-10" db="EMBL/GenBank/DDBJ databases">
        <title>Chromosome-wide comparison between domesticated rice subspecies indica and japonica.</title>
        <authorList>
            <person name="Han B."/>
        </authorList>
    </citation>
    <scope>NUCLEOTIDE SEQUENCE</scope>
</reference>
<evidence type="ECO:0000256" key="1">
    <source>
        <dbReference type="SAM" id="MobiDB-lite"/>
    </source>
</evidence>
<gene>
    <name evidence="3" type="primary">OSIGBa0136O08-OSIGBa0153H12.1</name>
</gene>
<dbReference type="PANTHER" id="PTHR33170">
    <property type="entry name" value="DUF4283 DOMAIN-CONTAINING PROTEIN-RELATED"/>
    <property type="match status" value="1"/>
</dbReference>
<feature type="region of interest" description="Disordered" evidence="1">
    <location>
        <begin position="1055"/>
        <end position="1097"/>
    </location>
</feature>
<feature type="domain" description="Reverse transcriptase" evidence="2">
    <location>
        <begin position="561"/>
        <end position="876"/>
    </location>
</feature>
<feature type="region of interest" description="Disordered" evidence="1">
    <location>
        <begin position="1"/>
        <end position="34"/>
    </location>
</feature>
<feature type="compositionally biased region" description="Low complexity" evidence="1">
    <location>
        <begin position="20"/>
        <end position="33"/>
    </location>
</feature>
<dbReference type="Pfam" id="PF00078">
    <property type="entry name" value="RVT_1"/>
    <property type="match status" value="1"/>
</dbReference>
<dbReference type="PROSITE" id="PS50878">
    <property type="entry name" value="RT_POL"/>
    <property type="match status" value="1"/>
</dbReference>
<dbReference type="InterPro" id="IPR043502">
    <property type="entry name" value="DNA/RNA_pol_sf"/>
</dbReference>
<evidence type="ECO:0000313" key="3">
    <source>
        <dbReference type="EMBL" id="CAH68023.1"/>
    </source>
</evidence>
<proteinExistence type="predicted"/>
<feature type="region of interest" description="Disordered" evidence="1">
    <location>
        <begin position="310"/>
        <end position="350"/>
    </location>
</feature>
<dbReference type="EMBL" id="CR855238">
    <property type="protein sequence ID" value="CAH68023.1"/>
    <property type="molecule type" value="Genomic_DNA"/>
</dbReference>
<feature type="compositionally biased region" description="Basic residues" evidence="1">
    <location>
        <begin position="1078"/>
        <end position="1091"/>
    </location>
</feature>
<dbReference type="PANTHER" id="PTHR33170:SF8">
    <property type="entry name" value="OS07G0485366 PROTEIN"/>
    <property type="match status" value="1"/>
</dbReference>
<dbReference type="SUPFAM" id="SSF56672">
    <property type="entry name" value="DNA/RNA polymerases"/>
    <property type="match status" value="1"/>
</dbReference>
<accession>Q01HC3</accession>
<feature type="compositionally biased region" description="Polar residues" evidence="1">
    <location>
        <begin position="337"/>
        <end position="350"/>
    </location>
</feature>
<feature type="region of interest" description="Disordered" evidence="1">
    <location>
        <begin position="444"/>
        <end position="477"/>
    </location>
</feature>
<evidence type="ECO:0000259" key="2">
    <source>
        <dbReference type="PROSITE" id="PS50878"/>
    </source>
</evidence>
<reference evidence="3" key="1">
    <citation type="journal article" date="2002" name="Nature">
        <title>Sequence and analysis of rice chromosome 4.</title>
        <authorList>
            <person name="Feng Q."/>
            <person name="Zhang Y."/>
            <person name="Hao P."/>
            <person name="Wang S."/>
            <person name="Fu G."/>
            <person name="Huang Y."/>
            <person name="Li Y."/>
            <person name="Zhu J."/>
            <person name="Liu Y."/>
            <person name="Hu X."/>
            <person name="Jia P."/>
            <person name="Zhang Y."/>
            <person name="Zhao Q."/>
            <person name="Ying K."/>
            <person name="Yu S."/>
            <person name="Tang Y."/>
            <person name="Weng Q."/>
            <person name="Zhang L."/>
            <person name="Lu Y."/>
            <person name="Mu J."/>
            <person name="Lu Y."/>
            <person name="Zhang L.S."/>
            <person name="Yu Z."/>
            <person name="Fan D."/>
            <person name="Liu X."/>
            <person name="Lu T."/>
            <person name="Li C."/>
            <person name="Wu Y."/>
            <person name="Sun T."/>
            <person name="Lei H."/>
            <person name="Li T."/>
            <person name="Hu H."/>
            <person name="Guan J."/>
            <person name="Wu M."/>
            <person name="Zhang R."/>
            <person name="Zhou B."/>
            <person name="Chen Z."/>
            <person name="Chen L."/>
            <person name="Jin Z."/>
            <person name="Wang R."/>
            <person name="Yin H."/>
            <person name="Cai Z."/>
            <person name="Ren S."/>
            <person name="Lv G."/>
            <person name="Gu W."/>
            <person name="Zhu G."/>
            <person name="Tu Y."/>
            <person name="Jia J."/>
            <person name="Zhang Y."/>
            <person name="Chen J."/>
            <person name="Kang H."/>
            <person name="Chen X."/>
            <person name="Shao C."/>
            <person name="Sun Y."/>
            <person name="Hu Q."/>
            <person name="Zhang X."/>
            <person name="Zhang W."/>
            <person name="Wang L."/>
            <person name="Ding C."/>
            <person name="Sheng H."/>
            <person name="Gu J."/>
            <person name="Chen S."/>
            <person name="Ni L."/>
            <person name="Zhu F."/>
            <person name="Chen W."/>
            <person name="Lan L."/>
            <person name="Lai Y."/>
            <person name="Cheng Z."/>
            <person name="Gu M."/>
            <person name="Jiang J."/>
            <person name="Li J."/>
            <person name="Hong G."/>
            <person name="Xue Y."/>
            <person name="Han B."/>
        </authorList>
    </citation>
    <scope>NUCLEOTIDE SEQUENCE</scope>
</reference>
<feature type="compositionally biased region" description="Polar residues" evidence="1">
    <location>
        <begin position="447"/>
        <end position="469"/>
    </location>
</feature>